<proteinExistence type="predicted"/>
<evidence type="ECO:0000256" key="1">
    <source>
        <dbReference type="ARBA" id="ARBA00004167"/>
    </source>
</evidence>
<keyword evidence="4 5" id="KW-0472">Membrane</keyword>
<protein>
    <recommendedName>
        <fullName evidence="6">Late embryogenesis abundant protein LEA-2 subgroup domain-containing protein</fullName>
    </recommendedName>
</protein>
<evidence type="ECO:0000256" key="3">
    <source>
        <dbReference type="ARBA" id="ARBA00022989"/>
    </source>
</evidence>
<keyword evidence="3 5" id="KW-1133">Transmembrane helix</keyword>
<reference evidence="7 8" key="1">
    <citation type="submission" date="2021-02" db="EMBL/GenBank/DDBJ databases">
        <title>Plant Genome Project.</title>
        <authorList>
            <person name="Zhang R.-G."/>
        </authorList>
    </citation>
    <scope>NUCLEOTIDE SEQUENCE [LARGE SCALE GENOMIC DNA]</scope>
    <source>
        <tissue evidence="7">Leaves</tissue>
    </source>
</reference>
<dbReference type="Proteomes" id="UP000827721">
    <property type="component" value="Unassembled WGS sequence"/>
</dbReference>
<keyword evidence="8" id="KW-1185">Reference proteome</keyword>
<evidence type="ECO:0000256" key="4">
    <source>
        <dbReference type="ARBA" id="ARBA00023136"/>
    </source>
</evidence>
<evidence type="ECO:0000256" key="2">
    <source>
        <dbReference type="ARBA" id="ARBA00022692"/>
    </source>
</evidence>
<keyword evidence="2 5" id="KW-0812">Transmembrane</keyword>
<dbReference type="PANTHER" id="PTHR31415:SF166">
    <property type="entry name" value="LATE EMBRYOGENESIS ABUNDANT (LEA) HYDROXYPROLINE-RICH GLYCOPROTEIN FAMILY"/>
    <property type="match status" value="1"/>
</dbReference>
<sequence length="214" mass="23826">MMTKKDCGHTCDDDAKKKLHRHILYGVIAFIVAVLLVIFLFWIITRPTKPTFVLQDATLYAFNLSATPPNTLMTDIQVTISSRNPNQRIGVYYEKLDVYASYRNQQITLPTSLPVTYQGHKDVNVWSPYLYGDAVPVSPYVTTALCQDMNTGMVLINIKVDGKVKWKVGSWVSGKYHLNANCPAYISLSGERSKGIAAGAAIKYQLVQGCTVDV</sequence>
<dbReference type="Pfam" id="PF03168">
    <property type="entry name" value="LEA_2"/>
    <property type="match status" value="1"/>
</dbReference>
<name>A0ABQ8HJR1_9ROSI</name>
<feature type="domain" description="Late embryogenesis abundant protein LEA-2 subgroup" evidence="6">
    <location>
        <begin position="79"/>
        <end position="181"/>
    </location>
</feature>
<comment type="subcellular location">
    <subcellularLocation>
        <location evidence="1">Membrane</location>
        <topology evidence="1">Single-pass membrane protein</topology>
    </subcellularLocation>
</comment>
<dbReference type="InterPro" id="IPR004864">
    <property type="entry name" value="LEA_2"/>
</dbReference>
<dbReference type="PANTHER" id="PTHR31415">
    <property type="entry name" value="OS05G0367900 PROTEIN"/>
    <property type="match status" value="1"/>
</dbReference>
<evidence type="ECO:0000313" key="7">
    <source>
        <dbReference type="EMBL" id="KAH7561298.1"/>
    </source>
</evidence>
<evidence type="ECO:0000256" key="5">
    <source>
        <dbReference type="SAM" id="Phobius"/>
    </source>
</evidence>
<evidence type="ECO:0000313" key="8">
    <source>
        <dbReference type="Proteomes" id="UP000827721"/>
    </source>
</evidence>
<dbReference type="EMBL" id="JAFEMO010000010">
    <property type="protein sequence ID" value="KAH7561298.1"/>
    <property type="molecule type" value="Genomic_DNA"/>
</dbReference>
<organism evidence="7 8">
    <name type="scientific">Xanthoceras sorbifolium</name>
    <dbReference type="NCBI Taxonomy" id="99658"/>
    <lineage>
        <taxon>Eukaryota</taxon>
        <taxon>Viridiplantae</taxon>
        <taxon>Streptophyta</taxon>
        <taxon>Embryophyta</taxon>
        <taxon>Tracheophyta</taxon>
        <taxon>Spermatophyta</taxon>
        <taxon>Magnoliopsida</taxon>
        <taxon>eudicotyledons</taxon>
        <taxon>Gunneridae</taxon>
        <taxon>Pentapetalae</taxon>
        <taxon>rosids</taxon>
        <taxon>malvids</taxon>
        <taxon>Sapindales</taxon>
        <taxon>Sapindaceae</taxon>
        <taxon>Xanthoceroideae</taxon>
        <taxon>Xanthoceras</taxon>
    </lineage>
</organism>
<accession>A0ABQ8HJR1</accession>
<gene>
    <name evidence="7" type="ORF">JRO89_XS10G0208000</name>
</gene>
<comment type="caution">
    <text evidence="7">The sequence shown here is derived from an EMBL/GenBank/DDBJ whole genome shotgun (WGS) entry which is preliminary data.</text>
</comment>
<feature type="transmembrane region" description="Helical" evidence="5">
    <location>
        <begin position="23"/>
        <end position="44"/>
    </location>
</feature>
<dbReference type="InterPro" id="IPR044839">
    <property type="entry name" value="NDR1-like"/>
</dbReference>
<evidence type="ECO:0000259" key="6">
    <source>
        <dbReference type="Pfam" id="PF03168"/>
    </source>
</evidence>